<evidence type="ECO:0000313" key="2">
    <source>
        <dbReference type="EMBL" id="MBL0394758.1"/>
    </source>
</evidence>
<proteinExistence type="predicted"/>
<dbReference type="EMBL" id="JAEQNE010000009">
    <property type="protein sequence ID" value="MBL0394758.1"/>
    <property type="molecule type" value="Genomic_DNA"/>
</dbReference>
<keyword evidence="3" id="KW-1185">Reference proteome</keyword>
<organism evidence="2 3">
    <name type="scientific">Ramlibacter monticola</name>
    <dbReference type="NCBI Taxonomy" id="1926872"/>
    <lineage>
        <taxon>Bacteria</taxon>
        <taxon>Pseudomonadati</taxon>
        <taxon>Pseudomonadota</taxon>
        <taxon>Betaproteobacteria</taxon>
        <taxon>Burkholderiales</taxon>
        <taxon>Comamonadaceae</taxon>
        <taxon>Ramlibacter</taxon>
    </lineage>
</organism>
<evidence type="ECO:0000256" key="1">
    <source>
        <dbReference type="SAM" id="MobiDB-lite"/>
    </source>
</evidence>
<feature type="region of interest" description="Disordered" evidence="1">
    <location>
        <begin position="189"/>
        <end position="269"/>
    </location>
</feature>
<gene>
    <name evidence="2" type="ORF">JJ685_26705</name>
</gene>
<protein>
    <submittedName>
        <fullName evidence="2">Uncharacterized protein</fullName>
    </submittedName>
</protein>
<sequence>MTWEGAMREGASNRNAAFRRRGGAAARRLAGAVLALGVAPAFALDPRENAVEAALADGMTTAFGVAASSGAINPLGGLLTIATKAVTFHHASTLPETEQPAAYSAASAMWLGSAVSNVCITVVFLTGGGLAPACLALGAAWGLKTWDDTEHERRFWERCAILRQFAVQQDVQCVYAPPAKDAATELAATQDAPQDSAWREPLPPVAAPRPAVAKQAAPRQVPAKSPAAKSARRQKPASPVPEPTLEPVPPPPAPAPEPLLATSREIEAP</sequence>
<feature type="compositionally biased region" description="Low complexity" evidence="1">
    <location>
        <begin position="208"/>
        <end position="224"/>
    </location>
</feature>
<dbReference type="AlphaFoldDB" id="A0A937CWI8"/>
<name>A0A937CWI8_9BURK</name>
<comment type="caution">
    <text evidence="2">The sequence shown here is derived from an EMBL/GenBank/DDBJ whole genome shotgun (WGS) entry which is preliminary data.</text>
</comment>
<dbReference type="Proteomes" id="UP000599109">
    <property type="component" value="Unassembled WGS sequence"/>
</dbReference>
<evidence type="ECO:0000313" key="3">
    <source>
        <dbReference type="Proteomes" id="UP000599109"/>
    </source>
</evidence>
<reference evidence="2 3" key="1">
    <citation type="journal article" date="2017" name="Int. J. Syst. Evol. Microbiol.">
        <title>Ramlibacter monticola sp. nov., isolated from forest soil.</title>
        <authorList>
            <person name="Chaudhary D.K."/>
            <person name="Kim J."/>
        </authorList>
    </citation>
    <scope>NUCLEOTIDE SEQUENCE [LARGE SCALE GENOMIC DNA]</scope>
    <source>
        <strain evidence="2 3">KACC 19175</strain>
    </source>
</reference>
<feature type="compositionally biased region" description="Pro residues" evidence="1">
    <location>
        <begin position="238"/>
        <end position="257"/>
    </location>
</feature>
<dbReference type="RefSeq" id="WP_201677423.1">
    <property type="nucleotide sequence ID" value="NZ_JAEQNE010000009.1"/>
</dbReference>
<accession>A0A937CWI8</accession>